<proteinExistence type="predicted"/>
<name>K7Z4V0_9PROT</name>
<accession>K7Z4V0</accession>
<dbReference type="Proteomes" id="UP000010077">
    <property type="component" value="Chromosome"/>
</dbReference>
<organism evidence="1 2">
    <name type="scientific">Candidatus Endolissoclinum faulkneri L2</name>
    <dbReference type="NCBI Taxonomy" id="1193729"/>
    <lineage>
        <taxon>Bacteria</taxon>
        <taxon>Pseudomonadati</taxon>
        <taxon>Pseudomonadota</taxon>
        <taxon>Alphaproteobacteria</taxon>
        <taxon>Rhodospirillales</taxon>
        <taxon>Rhodospirillaceae</taxon>
        <taxon>Candidatus Endolissoclinum</taxon>
    </lineage>
</organism>
<evidence type="ECO:0000313" key="1">
    <source>
        <dbReference type="EMBL" id="AFX99053.1"/>
    </source>
</evidence>
<dbReference type="STRING" id="1193729.A1OE_869"/>
<keyword evidence="2" id="KW-1185">Reference proteome</keyword>
<dbReference type="KEGG" id="thal:A1OE_869"/>
<dbReference type="AlphaFoldDB" id="K7Z4V0"/>
<evidence type="ECO:0000313" key="2">
    <source>
        <dbReference type="Proteomes" id="UP000010077"/>
    </source>
</evidence>
<protein>
    <submittedName>
        <fullName evidence="1">Uncharacterized protein</fullName>
    </submittedName>
</protein>
<gene>
    <name evidence="1" type="ORF">A1OE_869</name>
</gene>
<sequence>MGNMRNKYLTLYFEYFLLISYNLKQNHKKFFIICSLKQFKSSTKEISSIIFNKS</sequence>
<reference evidence="1 2" key="1">
    <citation type="journal article" date="2012" name="Proc. Natl. Acad. Sci. U.S.A.">
        <title>Genome streamlining and chemical defense in a coral reef symbiosis.</title>
        <authorList>
            <person name="Kwan J.C."/>
            <person name="Donia M.S."/>
            <person name="Han A.W."/>
            <person name="Hirose E."/>
            <person name="Haygood M.G."/>
            <person name="Schmidt E.W."/>
        </authorList>
    </citation>
    <scope>NUCLEOTIDE SEQUENCE [LARGE SCALE GENOMIC DNA]</scope>
    <source>
        <strain evidence="1 2">L2</strain>
    </source>
</reference>
<dbReference type="EMBL" id="CP003539">
    <property type="protein sequence ID" value="AFX99053.1"/>
    <property type="molecule type" value="Genomic_DNA"/>
</dbReference>
<dbReference type="HOGENOM" id="CLU_3041482_0_0_5"/>